<reference evidence="6 7" key="2">
    <citation type="submission" date="2007-04" db="EMBL/GenBank/DDBJ databases">
        <authorList>
            <person name="Fulton L."/>
            <person name="Clifton S."/>
            <person name="Fulton B."/>
            <person name="Xu J."/>
            <person name="Minx P."/>
            <person name="Mardis E.R."/>
            <person name="Wilson R.K."/>
        </authorList>
    </citation>
    <scope>NUCLEOTIDE SEQUENCE [LARGE SCALE GENOMIC DNA]</scope>
    <source>
        <strain evidence="7">ATCC 25986 / DSM 3979 / JCM 10188 / KCTC 3647 / NCTC 11838 / VPI 1003</strain>
    </source>
</reference>
<dbReference type="Pfam" id="PF00872">
    <property type="entry name" value="Transposase_mut"/>
    <property type="match status" value="1"/>
</dbReference>
<dbReference type="EMBL" id="AAVN02000018">
    <property type="protein sequence ID" value="EBA38471.1"/>
    <property type="molecule type" value="Genomic_DNA"/>
</dbReference>
<evidence type="ECO:0000313" key="6">
    <source>
        <dbReference type="EMBL" id="EBA38471.1"/>
    </source>
</evidence>
<dbReference type="GO" id="GO:0006313">
    <property type="term" value="P:DNA transposition"/>
    <property type="evidence" value="ECO:0007669"/>
    <property type="project" value="InterPro"/>
</dbReference>
<accession>A4ED78</accession>
<proteinExistence type="inferred from homology"/>
<dbReference type="GO" id="GO:0004803">
    <property type="term" value="F:transposase activity"/>
    <property type="evidence" value="ECO:0007669"/>
    <property type="project" value="InterPro"/>
</dbReference>
<keyword evidence="4" id="KW-0238">DNA-binding</keyword>
<dbReference type="Proteomes" id="UP000002979">
    <property type="component" value="Unassembled WGS sequence"/>
</dbReference>
<dbReference type="GO" id="GO:0003677">
    <property type="term" value="F:DNA binding"/>
    <property type="evidence" value="ECO:0007669"/>
    <property type="project" value="UniProtKB-KW"/>
</dbReference>
<reference evidence="6 7" key="1">
    <citation type="submission" date="2007-01" db="EMBL/GenBank/DDBJ databases">
        <title>Draft genome sequence of Collinsella aerofaciens (ATCC 25986).</title>
        <authorList>
            <person name="Sudarsanam P."/>
            <person name="Ley R."/>
            <person name="Guruge J."/>
            <person name="Turnbaugh P.J."/>
            <person name="Mahowald M."/>
            <person name="Liep D."/>
            <person name="Gordon J."/>
        </authorList>
    </citation>
    <scope>NUCLEOTIDE SEQUENCE [LARGE SCALE GENOMIC DNA]</scope>
    <source>
        <strain evidence="7">ATCC 25986 / DSM 3979 / JCM 10188 / KCTC 3647 / NCTC 11838 / VPI 1003</strain>
    </source>
</reference>
<gene>
    <name evidence="6" type="ORF">COLAER_02419</name>
</gene>
<comment type="similarity">
    <text evidence="2">Belongs to the transposase mutator family.</text>
</comment>
<keyword evidence="5" id="KW-0233">DNA recombination</keyword>
<comment type="caution">
    <text evidence="6">The sequence shown here is derived from an EMBL/GenBank/DDBJ whole genome shotgun (WGS) entry which is preliminary data.</text>
</comment>
<evidence type="ECO:0000313" key="7">
    <source>
        <dbReference type="Proteomes" id="UP000002979"/>
    </source>
</evidence>
<keyword evidence="3" id="KW-0815">Transposition</keyword>
<evidence type="ECO:0000256" key="2">
    <source>
        <dbReference type="ARBA" id="ARBA00010961"/>
    </source>
</evidence>
<evidence type="ECO:0000256" key="3">
    <source>
        <dbReference type="ARBA" id="ARBA00022578"/>
    </source>
</evidence>
<comment type="function">
    <text evidence="1">Required for the transposition of the insertion element.</text>
</comment>
<evidence type="ECO:0000256" key="5">
    <source>
        <dbReference type="ARBA" id="ARBA00023172"/>
    </source>
</evidence>
<organism evidence="6 7">
    <name type="scientific">Collinsella aerofaciens (strain ATCC 25986 / DSM 3979 / JCM 10188 / KCTC 3647 / NCTC 11838 / VPI 1003)</name>
    <dbReference type="NCBI Taxonomy" id="411903"/>
    <lineage>
        <taxon>Bacteria</taxon>
        <taxon>Bacillati</taxon>
        <taxon>Actinomycetota</taxon>
        <taxon>Coriobacteriia</taxon>
        <taxon>Coriobacteriales</taxon>
        <taxon>Coriobacteriaceae</taxon>
        <taxon>Collinsella</taxon>
    </lineage>
</organism>
<dbReference type="AlphaFoldDB" id="A4ED78"/>
<name>A4ED78_COLAA</name>
<protein>
    <recommendedName>
        <fullName evidence="8">Transposase, Mutator family</fullName>
    </recommendedName>
</protein>
<dbReference type="InterPro" id="IPR001207">
    <property type="entry name" value="Transposase_mutator"/>
</dbReference>
<sequence length="81" mass="8796">MEILSDPTPDMLAMPRFDDGAIDMQELLRRLAEQVVNAVMDAEADQLCGGGGNSRNGYRERSLATCVGTLTLRIPKLRSGS</sequence>
<evidence type="ECO:0000256" key="1">
    <source>
        <dbReference type="ARBA" id="ARBA00002190"/>
    </source>
</evidence>
<feature type="non-terminal residue" evidence="6">
    <location>
        <position position="81"/>
    </location>
</feature>
<evidence type="ECO:0000256" key="4">
    <source>
        <dbReference type="ARBA" id="ARBA00023125"/>
    </source>
</evidence>
<evidence type="ECO:0008006" key="8">
    <source>
        <dbReference type="Google" id="ProtNLM"/>
    </source>
</evidence>